<dbReference type="InterPro" id="IPR050258">
    <property type="entry name" value="Leguminous_Lectin"/>
</dbReference>
<dbReference type="CDD" id="cd06899">
    <property type="entry name" value="lectin_legume_LecRK_Arcelin_ConA"/>
    <property type="match status" value="1"/>
</dbReference>
<dbReference type="InterPro" id="IPR013320">
    <property type="entry name" value="ConA-like_dom_sf"/>
</dbReference>
<proteinExistence type="inferred from homology"/>
<dbReference type="Gene3D" id="2.60.120.200">
    <property type="match status" value="1"/>
</dbReference>
<evidence type="ECO:0000256" key="1">
    <source>
        <dbReference type="ARBA" id="ARBA00007606"/>
    </source>
</evidence>
<dbReference type="GO" id="GO:0030246">
    <property type="term" value="F:carbohydrate binding"/>
    <property type="evidence" value="ECO:0007669"/>
    <property type="project" value="UniProtKB-KW"/>
</dbReference>
<feature type="signal peptide" evidence="3">
    <location>
        <begin position="1"/>
        <end position="25"/>
    </location>
</feature>
<keyword evidence="6" id="KW-1185">Reference proteome</keyword>
<evidence type="ECO:0000256" key="3">
    <source>
        <dbReference type="SAM" id="SignalP"/>
    </source>
</evidence>
<feature type="domain" description="Legume lectin" evidence="4">
    <location>
        <begin position="25"/>
        <end position="252"/>
    </location>
</feature>
<reference evidence="5 6" key="1">
    <citation type="submission" date="2024-01" db="EMBL/GenBank/DDBJ databases">
        <title>The genomes of 5 underutilized Papilionoideae crops provide insights into root nodulation and disease resistance.</title>
        <authorList>
            <person name="Yuan L."/>
        </authorList>
    </citation>
    <scope>NUCLEOTIDE SEQUENCE [LARGE SCALE GENOMIC DNA]</scope>
    <source>
        <strain evidence="5">LY-2023</strain>
        <tissue evidence="5">Leaf</tissue>
    </source>
</reference>
<dbReference type="PANTHER" id="PTHR32401">
    <property type="entry name" value="CONCANAVALIN A-LIKE LECTIN FAMILY PROTEIN"/>
    <property type="match status" value="1"/>
</dbReference>
<dbReference type="AlphaFoldDB" id="A0AAN9KKZ7"/>
<comment type="similarity">
    <text evidence="1">Belongs to the leguminous lectin family.</text>
</comment>
<accession>A0AAN9KKZ7</accession>
<protein>
    <recommendedName>
        <fullName evidence="4">Legume lectin domain-containing protein</fullName>
    </recommendedName>
</protein>
<evidence type="ECO:0000259" key="4">
    <source>
        <dbReference type="Pfam" id="PF00139"/>
    </source>
</evidence>
<dbReference type="PROSITE" id="PS00307">
    <property type="entry name" value="LECTIN_LEGUME_BETA"/>
    <property type="match status" value="1"/>
</dbReference>
<dbReference type="PIRSF" id="PIRSF002690">
    <property type="entry name" value="L-type_lectin_plant"/>
    <property type="match status" value="1"/>
</dbReference>
<dbReference type="SUPFAM" id="SSF49899">
    <property type="entry name" value="Concanavalin A-like lectins/glucanases"/>
    <property type="match status" value="1"/>
</dbReference>
<evidence type="ECO:0000313" key="6">
    <source>
        <dbReference type="Proteomes" id="UP001359559"/>
    </source>
</evidence>
<sequence length="254" mass="27578">MGLAKTKPVLLILIPFLMMHRNSETSFNFPNFSGPYINTIINFQGDAFASNGVINPTMVLNGDVLSFSAGRATYALPVRLWDSKTGKMASFTTSFSFVIQNSPKSYVVGDGVSFFIAPFQSKIPEGSEGGNLGLFSHETASRNPIVAVEFDTHPNEWDPPFVHVGIDVNSIASVVAVEWKNHKTGLTTVSATVKYVGRNLSVVVSNNGLTTTLSRVIDLRTVLPEWVSVGFSGSTGSLVEVHKFQSWTFSSSFD</sequence>
<keyword evidence="2" id="KW-0430">Lectin</keyword>
<dbReference type="InterPro" id="IPR000985">
    <property type="entry name" value="Lectin_LegA_CS"/>
</dbReference>
<comment type="caution">
    <text evidence="5">The sequence shown here is derived from an EMBL/GenBank/DDBJ whole genome shotgun (WGS) entry which is preliminary data.</text>
</comment>
<name>A0AAN9KKZ7_CLITE</name>
<dbReference type="Pfam" id="PF00139">
    <property type="entry name" value="Lectin_legB"/>
    <property type="match status" value="1"/>
</dbReference>
<dbReference type="EMBL" id="JAYKXN010000001">
    <property type="protein sequence ID" value="KAK7317694.1"/>
    <property type="molecule type" value="Genomic_DNA"/>
</dbReference>
<evidence type="ECO:0000256" key="2">
    <source>
        <dbReference type="ARBA" id="ARBA00022734"/>
    </source>
</evidence>
<organism evidence="5 6">
    <name type="scientific">Clitoria ternatea</name>
    <name type="common">Butterfly pea</name>
    <dbReference type="NCBI Taxonomy" id="43366"/>
    <lineage>
        <taxon>Eukaryota</taxon>
        <taxon>Viridiplantae</taxon>
        <taxon>Streptophyta</taxon>
        <taxon>Embryophyta</taxon>
        <taxon>Tracheophyta</taxon>
        <taxon>Spermatophyta</taxon>
        <taxon>Magnoliopsida</taxon>
        <taxon>eudicotyledons</taxon>
        <taxon>Gunneridae</taxon>
        <taxon>Pentapetalae</taxon>
        <taxon>rosids</taxon>
        <taxon>fabids</taxon>
        <taxon>Fabales</taxon>
        <taxon>Fabaceae</taxon>
        <taxon>Papilionoideae</taxon>
        <taxon>50 kb inversion clade</taxon>
        <taxon>NPAAA clade</taxon>
        <taxon>indigoferoid/millettioid clade</taxon>
        <taxon>Phaseoleae</taxon>
        <taxon>Clitoria</taxon>
    </lineage>
</organism>
<dbReference type="PANTHER" id="PTHR32401:SF22">
    <property type="entry name" value="LEGUME LECTIN DOMAIN-CONTAINING PROTEIN"/>
    <property type="match status" value="1"/>
</dbReference>
<gene>
    <name evidence="5" type="ORF">RJT34_02133</name>
</gene>
<dbReference type="InterPro" id="IPR019825">
    <property type="entry name" value="Lectin_legB_Mn/Ca_BS"/>
</dbReference>
<evidence type="ECO:0000313" key="5">
    <source>
        <dbReference type="EMBL" id="KAK7317694.1"/>
    </source>
</evidence>
<dbReference type="Proteomes" id="UP001359559">
    <property type="component" value="Unassembled WGS sequence"/>
</dbReference>
<dbReference type="InterPro" id="IPR016363">
    <property type="entry name" value="L-lectin"/>
</dbReference>
<keyword evidence="3" id="KW-0732">Signal</keyword>
<feature type="chain" id="PRO_5042982996" description="Legume lectin domain-containing protein" evidence="3">
    <location>
        <begin position="26"/>
        <end position="254"/>
    </location>
</feature>
<dbReference type="InterPro" id="IPR001220">
    <property type="entry name" value="Legume_lectin_dom"/>
</dbReference>
<dbReference type="PROSITE" id="PS00308">
    <property type="entry name" value="LECTIN_LEGUME_ALPHA"/>
    <property type="match status" value="1"/>
</dbReference>